<proteinExistence type="predicted"/>
<dbReference type="Gene3D" id="2.60.120.620">
    <property type="entry name" value="q2cbj1_9rhob like domain"/>
    <property type="match status" value="1"/>
</dbReference>
<comment type="cofactor">
    <cofactor evidence="1">
        <name>L-ascorbate</name>
        <dbReference type="ChEBI" id="CHEBI:38290"/>
    </cofactor>
</comment>
<reference evidence="7 8" key="1">
    <citation type="submission" date="2016-05" db="EMBL/GenBank/DDBJ databases">
        <title>Genome sequencing of Acetobacter pasteurianus strain SRCM100623.</title>
        <authorList>
            <person name="Song Y.R."/>
        </authorList>
    </citation>
    <scope>NUCLEOTIDE SEQUENCE [LARGE SCALE GENOMIC DNA]</scope>
    <source>
        <strain evidence="7 8">SRCM100623</strain>
    </source>
</reference>
<dbReference type="Proteomes" id="UP000093796">
    <property type="component" value="Unassembled WGS sequence"/>
</dbReference>
<keyword evidence="3" id="KW-0847">Vitamin C</keyword>
<evidence type="ECO:0000313" key="7">
    <source>
        <dbReference type="EMBL" id="OAZ72085.1"/>
    </source>
</evidence>
<evidence type="ECO:0000313" key="8">
    <source>
        <dbReference type="Proteomes" id="UP000093796"/>
    </source>
</evidence>
<dbReference type="EMBL" id="LYUD01000105">
    <property type="protein sequence ID" value="OAZ72085.1"/>
    <property type="molecule type" value="Genomic_DNA"/>
</dbReference>
<protein>
    <submittedName>
        <fullName evidence="7">Uncharacterized protein</fullName>
    </submittedName>
</protein>
<accession>A0A1A0DAM2</accession>
<evidence type="ECO:0000256" key="1">
    <source>
        <dbReference type="ARBA" id="ARBA00001961"/>
    </source>
</evidence>
<dbReference type="InterPro" id="IPR005123">
    <property type="entry name" value="Oxoglu/Fe-dep_dioxygenase_dom"/>
</dbReference>
<comment type="caution">
    <text evidence="7">The sequence shown here is derived from an EMBL/GenBank/DDBJ whole genome shotgun (WGS) entry which is preliminary data.</text>
</comment>
<gene>
    <name evidence="7" type="ORF">SRCM100623_01917</name>
</gene>
<keyword evidence="4" id="KW-0223">Dioxygenase</keyword>
<dbReference type="GO" id="GO:0005506">
    <property type="term" value="F:iron ion binding"/>
    <property type="evidence" value="ECO:0007669"/>
    <property type="project" value="InterPro"/>
</dbReference>
<evidence type="ECO:0000256" key="5">
    <source>
        <dbReference type="ARBA" id="ARBA00023002"/>
    </source>
</evidence>
<sequence length="336" mass="37893">MILPGDPAPIFTQKCSTNWGYYSFDMAAGKYNILVFVPDIQKLFANKIMNTLQNLLELKKAIPIEIFVVTTSFDDKDIKNDNFYYIYDLDCNVHNIFGINIDKITCVITDPMLRIKEVLPQHAISYSTIKNNLKNRSSSQNIPIPALLLTDILEADFCHALIHYYHYNSPTPSGFLTKNADGLAVEKIDPMFKRRYDCKIKNQNLIKGLQARIIRRVVPEIRKTFQCTVTGMDRMIVSCYDAAHKGHFAPHRDNTVEGAKHRLFAISINLNDTFEGGELTFPEFSNQGFCPPAGGALIFSSALLHAVRPVTKGKRYACLPFAFNEDSINSAHQSAS</sequence>
<dbReference type="Pfam" id="PF13640">
    <property type="entry name" value="2OG-FeII_Oxy_3"/>
    <property type="match status" value="1"/>
</dbReference>
<evidence type="ECO:0000256" key="3">
    <source>
        <dbReference type="ARBA" id="ARBA00022896"/>
    </source>
</evidence>
<dbReference type="GO" id="GO:0031418">
    <property type="term" value="F:L-ascorbic acid binding"/>
    <property type="evidence" value="ECO:0007669"/>
    <property type="project" value="UniProtKB-KW"/>
</dbReference>
<keyword evidence="5" id="KW-0560">Oxidoreductase</keyword>
<dbReference type="SMART" id="SM00702">
    <property type="entry name" value="P4Hc"/>
    <property type="match status" value="1"/>
</dbReference>
<dbReference type="GO" id="GO:0051213">
    <property type="term" value="F:dioxygenase activity"/>
    <property type="evidence" value="ECO:0007669"/>
    <property type="project" value="UniProtKB-KW"/>
</dbReference>
<dbReference type="InterPro" id="IPR006620">
    <property type="entry name" value="Pro_4_hyd_alph"/>
</dbReference>
<organism evidence="7 8">
    <name type="scientific">Acetobacter pasteurianus</name>
    <name type="common">Acetobacter turbidans</name>
    <dbReference type="NCBI Taxonomy" id="438"/>
    <lineage>
        <taxon>Bacteria</taxon>
        <taxon>Pseudomonadati</taxon>
        <taxon>Pseudomonadota</taxon>
        <taxon>Alphaproteobacteria</taxon>
        <taxon>Acetobacterales</taxon>
        <taxon>Acetobacteraceae</taxon>
        <taxon>Acetobacter</taxon>
    </lineage>
</organism>
<dbReference type="PATRIC" id="fig|438.15.peg.2136"/>
<dbReference type="InterPro" id="IPR044862">
    <property type="entry name" value="Pro_4_hyd_alph_FE2OG_OXY"/>
</dbReference>
<evidence type="ECO:0000256" key="6">
    <source>
        <dbReference type="ARBA" id="ARBA00023004"/>
    </source>
</evidence>
<dbReference type="GO" id="GO:0016705">
    <property type="term" value="F:oxidoreductase activity, acting on paired donors, with incorporation or reduction of molecular oxygen"/>
    <property type="evidence" value="ECO:0007669"/>
    <property type="project" value="InterPro"/>
</dbReference>
<keyword evidence="2" id="KW-0479">Metal-binding</keyword>
<dbReference type="InterPro" id="IPR036249">
    <property type="entry name" value="Thioredoxin-like_sf"/>
</dbReference>
<dbReference type="RefSeq" id="WP_003629338.1">
    <property type="nucleotide sequence ID" value="NZ_LYUD01000105.1"/>
</dbReference>
<keyword evidence="6" id="KW-0408">Iron</keyword>
<dbReference type="SUPFAM" id="SSF52833">
    <property type="entry name" value="Thioredoxin-like"/>
    <property type="match status" value="1"/>
</dbReference>
<dbReference type="AlphaFoldDB" id="A0A1A0DAM2"/>
<dbReference type="OrthoDB" id="255432at2"/>
<dbReference type="PROSITE" id="PS51471">
    <property type="entry name" value="FE2OG_OXY"/>
    <property type="match status" value="1"/>
</dbReference>
<evidence type="ECO:0000256" key="2">
    <source>
        <dbReference type="ARBA" id="ARBA00022723"/>
    </source>
</evidence>
<evidence type="ECO:0000256" key="4">
    <source>
        <dbReference type="ARBA" id="ARBA00022964"/>
    </source>
</evidence>
<name>A0A1A0DAM2_ACEPA</name>